<name>A0AAN9FWK1_9CAEN</name>
<keyword evidence="12" id="KW-1185">Reference proteome</keyword>
<dbReference type="AlphaFoldDB" id="A0AAN9FWK1"/>
<keyword evidence="4" id="KW-0221">Differentiation</keyword>
<keyword evidence="5" id="KW-0694">RNA-binding</keyword>
<evidence type="ECO:0000256" key="3">
    <source>
        <dbReference type="ARBA" id="ARBA00022490"/>
    </source>
</evidence>
<dbReference type="FunFam" id="3.30.420.10:FF:000014">
    <property type="entry name" value="Piwi-like RNA-mediated gene silencing 1"/>
    <property type="match status" value="1"/>
</dbReference>
<evidence type="ECO:0000256" key="1">
    <source>
        <dbReference type="ARBA" id="ARBA00004496"/>
    </source>
</evidence>
<dbReference type="PROSITE" id="PS50821">
    <property type="entry name" value="PAZ"/>
    <property type="match status" value="1"/>
</dbReference>
<dbReference type="SUPFAM" id="SSF53098">
    <property type="entry name" value="Ribonuclease H-like"/>
    <property type="match status" value="1"/>
</dbReference>
<dbReference type="InterPro" id="IPR036397">
    <property type="entry name" value="RNaseH_sf"/>
</dbReference>
<evidence type="ECO:0000256" key="4">
    <source>
        <dbReference type="ARBA" id="ARBA00022782"/>
    </source>
</evidence>
<organism evidence="11 12">
    <name type="scientific">Littorina saxatilis</name>
    <dbReference type="NCBI Taxonomy" id="31220"/>
    <lineage>
        <taxon>Eukaryota</taxon>
        <taxon>Metazoa</taxon>
        <taxon>Spiralia</taxon>
        <taxon>Lophotrochozoa</taxon>
        <taxon>Mollusca</taxon>
        <taxon>Gastropoda</taxon>
        <taxon>Caenogastropoda</taxon>
        <taxon>Littorinimorpha</taxon>
        <taxon>Littorinoidea</taxon>
        <taxon>Littorinidae</taxon>
        <taxon>Littorina</taxon>
    </lineage>
</organism>
<feature type="compositionally biased region" description="Basic and acidic residues" evidence="8">
    <location>
        <begin position="104"/>
        <end position="119"/>
    </location>
</feature>
<dbReference type="SUPFAM" id="SSF101690">
    <property type="entry name" value="PAZ domain"/>
    <property type="match status" value="1"/>
</dbReference>
<dbReference type="InterPro" id="IPR003100">
    <property type="entry name" value="PAZ_dom"/>
</dbReference>
<dbReference type="SMART" id="SM00949">
    <property type="entry name" value="PAZ"/>
    <property type="match status" value="1"/>
</dbReference>
<dbReference type="Gene3D" id="2.170.260.10">
    <property type="entry name" value="paz domain"/>
    <property type="match status" value="1"/>
</dbReference>
<protein>
    <submittedName>
        <fullName evidence="11">Uncharacterized protein</fullName>
    </submittedName>
</protein>
<evidence type="ECO:0000256" key="2">
    <source>
        <dbReference type="ARBA" id="ARBA00022473"/>
    </source>
</evidence>
<dbReference type="GO" id="GO:0003723">
    <property type="term" value="F:RNA binding"/>
    <property type="evidence" value="ECO:0007669"/>
    <property type="project" value="UniProtKB-KW"/>
</dbReference>
<evidence type="ECO:0000313" key="11">
    <source>
        <dbReference type="EMBL" id="KAK7087799.1"/>
    </source>
</evidence>
<evidence type="ECO:0000313" key="12">
    <source>
        <dbReference type="Proteomes" id="UP001374579"/>
    </source>
</evidence>
<dbReference type="InterPro" id="IPR036085">
    <property type="entry name" value="PAZ_dom_sf"/>
</dbReference>
<dbReference type="Pfam" id="PF23278">
    <property type="entry name" value="Piwi_N"/>
    <property type="match status" value="1"/>
</dbReference>
<sequence length="905" mass="101539">MTGRARGRARGRVREAAAQRPGSESGAPAQPPPAAAGPPPGASAPPPSQQQVPAPQGAAPPQEGAGPVGGSGRASYRGSGKPQRPGNGGAGDEPPTAEMAAMGVEDRGPRRWRSEYDNGTYRPDHVTTKMGTAGSEIMLKGNFFKLNYARDWRLYQYHVDYLPPVENKKMRGALIASHTEVLGDVRAFDGMILYLPHKLPDKVTELNSWRRHDNAVIKIKIALTCEVPPGTTQTLQVMNIIWRRILGIMGMTQINRHYFNLNNSIKVEKHFLEVIPGFQTSILQYEHDVLLEIDIAHKILRMKTVLDVMYEIYGRNKQNFHALATREVVGTIVMTLYNNKTYRVDDIDWEKNPTDTFDMRDGAPKSYVDYYHQQHDKVIRDLTQPLLVSKPKKRDIRRGQVGMIYLVPELCTITGLSDANRADFRLMNDVAVHTRIAPDGRVNKLMSFMNSIKKNEQVVKELAKWNLAFAPELENIKARQLPQEAILMTDRGKDVALTYRQDEADWSRDMRGKKMRLAVDLGTWLVVFPRECAAAARDLVSTLSQVGPPMGMRINQPTMLEMPTDRNESYLMTLREHVNPNVQMVICILSNNKKDRYDAIKKFCCIDCPVPSQMVVKRTLEKAKNLMSVATKIAIQMNCKMGGVVWALQIPLKGTMIVGVDTYHDSSARGRSCGGVVATTNADFTRYHSTVSFQMTHQELQTHLRIAMTSCLRAYHKSENALPQRVIVFRDGVGDGQLDMVNDMEVPEMVAAIQEAGGTDYKVMLTYIVVKKRINARFFKMGQFRDGGGGRGGGDMKSGPTNPPPGTIIDDVATKPTWYDFFLISQSVRQGTVGPTHYNIIYETNGLKPDHFQRLTYKLTHMYYNWQGTIRVPAPCMYAHKLAFLSGQSLHRDFHAGLADKLFFL</sequence>
<dbReference type="PROSITE" id="PS50822">
    <property type="entry name" value="PIWI"/>
    <property type="match status" value="1"/>
</dbReference>
<accession>A0AAN9FWK1</accession>
<evidence type="ECO:0000256" key="6">
    <source>
        <dbReference type="ARBA" id="ARBA00023158"/>
    </source>
</evidence>
<dbReference type="EMBL" id="JBAMIC010004070">
    <property type="protein sequence ID" value="KAK7087799.1"/>
    <property type="molecule type" value="Genomic_DNA"/>
</dbReference>
<dbReference type="SMART" id="SM00950">
    <property type="entry name" value="Piwi"/>
    <property type="match status" value="1"/>
</dbReference>
<dbReference type="Gene3D" id="3.30.420.10">
    <property type="entry name" value="Ribonuclease H-like superfamily/Ribonuclease H"/>
    <property type="match status" value="1"/>
</dbReference>
<feature type="compositionally biased region" description="Basic residues" evidence="8">
    <location>
        <begin position="1"/>
        <end position="11"/>
    </location>
</feature>
<proteinExistence type="inferred from homology"/>
<dbReference type="GO" id="GO:0030154">
    <property type="term" value="P:cell differentiation"/>
    <property type="evidence" value="ECO:0007669"/>
    <property type="project" value="UniProtKB-KW"/>
</dbReference>
<evidence type="ECO:0000256" key="7">
    <source>
        <dbReference type="ARBA" id="ARBA00038291"/>
    </source>
</evidence>
<reference evidence="11 12" key="1">
    <citation type="submission" date="2024-02" db="EMBL/GenBank/DDBJ databases">
        <title>Chromosome-scale genome assembly of the rough periwinkle Littorina saxatilis.</title>
        <authorList>
            <person name="De Jode A."/>
            <person name="Faria R."/>
            <person name="Formenti G."/>
            <person name="Sims Y."/>
            <person name="Smith T.P."/>
            <person name="Tracey A."/>
            <person name="Wood J.M.D."/>
            <person name="Zagrodzka Z.B."/>
            <person name="Johannesson K."/>
            <person name="Butlin R.K."/>
            <person name="Leder E.H."/>
        </authorList>
    </citation>
    <scope>NUCLEOTIDE SEQUENCE [LARGE SCALE GENOMIC DNA]</scope>
    <source>
        <strain evidence="11">Snail1</strain>
        <tissue evidence="11">Muscle</tissue>
    </source>
</reference>
<feature type="region of interest" description="Disordered" evidence="8">
    <location>
        <begin position="1"/>
        <end position="119"/>
    </location>
</feature>
<dbReference type="PANTHER" id="PTHR22891">
    <property type="entry name" value="EUKARYOTIC TRANSLATION INITIATION FACTOR 2C"/>
    <property type="match status" value="1"/>
</dbReference>
<feature type="domain" description="PAZ" evidence="9">
    <location>
        <begin position="304"/>
        <end position="415"/>
    </location>
</feature>
<feature type="compositionally biased region" description="Low complexity" evidence="8">
    <location>
        <begin position="18"/>
        <end position="28"/>
    </location>
</feature>
<comment type="caution">
    <text evidence="11">The sequence shown here is derived from an EMBL/GenBank/DDBJ whole genome shotgun (WGS) entry which is preliminary data.</text>
</comment>
<feature type="domain" description="Piwi" evidence="10">
    <location>
        <begin position="584"/>
        <end position="891"/>
    </location>
</feature>
<evidence type="ECO:0000256" key="5">
    <source>
        <dbReference type="ARBA" id="ARBA00022884"/>
    </source>
</evidence>
<dbReference type="FunFam" id="2.170.260.10:FF:000003">
    <property type="entry name" value="Piwi-like RNA-mediated gene silencing 2"/>
    <property type="match status" value="1"/>
</dbReference>
<dbReference type="InterPro" id="IPR012337">
    <property type="entry name" value="RNaseH-like_sf"/>
</dbReference>
<dbReference type="GO" id="GO:0031047">
    <property type="term" value="P:regulatory ncRNA-mediated gene silencing"/>
    <property type="evidence" value="ECO:0007669"/>
    <property type="project" value="UniProtKB-KW"/>
</dbReference>
<feature type="region of interest" description="Disordered" evidence="8">
    <location>
        <begin position="787"/>
        <end position="807"/>
    </location>
</feature>
<dbReference type="GO" id="GO:0005737">
    <property type="term" value="C:cytoplasm"/>
    <property type="evidence" value="ECO:0007669"/>
    <property type="project" value="UniProtKB-SubCell"/>
</dbReference>
<dbReference type="Pfam" id="PF02170">
    <property type="entry name" value="PAZ"/>
    <property type="match status" value="1"/>
</dbReference>
<dbReference type="Gene3D" id="3.40.50.2300">
    <property type="match status" value="1"/>
</dbReference>
<comment type="subcellular location">
    <subcellularLocation>
        <location evidence="1">Cytoplasm</location>
    </subcellularLocation>
</comment>
<dbReference type="Proteomes" id="UP001374579">
    <property type="component" value="Unassembled WGS sequence"/>
</dbReference>
<dbReference type="CDD" id="cd02845">
    <property type="entry name" value="PAZ_piwi_like"/>
    <property type="match status" value="1"/>
</dbReference>
<keyword evidence="6" id="KW-0943">RNA-mediated gene silencing</keyword>
<evidence type="ECO:0000259" key="9">
    <source>
        <dbReference type="PROSITE" id="PS50821"/>
    </source>
</evidence>
<evidence type="ECO:0000259" key="10">
    <source>
        <dbReference type="PROSITE" id="PS50822"/>
    </source>
</evidence>
<dbReference type="Pfam" id="PF02171">
    <property type="entry name" value="Piwi"/>
    <property type="match status" value="1"/>
</dbReference>
<dbReference type="CDD" id="cd04658">
    <property type="entry name" value="Piwi_piwi-like_Euk"/>
    <property type="match status" value="1"/>
</dbReference>
<evidence type="ECO:0000256" key="8">
    <source>
        <dbReference type="SAM" id="MobiDB-lite"/>
    </source>
</evidence>
<feature type="compositionally biased region" description="Pro residues" evidence="8">
    <location>
        <begin position="29"/>
        <end position="48"/>
    </location>
</feature>
<dbReference type="InterPro" id="IPR003165">
    <property type="entry name" value="Piwi"/>
</dbReference>
<keyword evidence="2" id="KW-0217">Developmental protein</keyword>
<comment type="similarity">
    <text evidence="7">Belongs to the argonaute family. Piwi subfamily.</text>
</comment>
<feature type="compositionally biased region" description="Gly residues" evidence="8">
    <location>
        <begin position="787"/>
        <end position="796"/>
    </location>
</feature>
<keyword evidence="3" id="KW-0963">Cytoplasm</keyword>
<gene>
    <name evidence="11" type="ORF">V1264_021803</name>
</gene>
<feature type="compositionally biased region" description="Low complexity" evidence="8">
    <location>
        <begin position="49"/>
        <end position="65"/>
    </location>
</feature>